<dbReference type="Proteomes" id="UP000202440">
    <property type="component" value="Chromosome"/>
</dbReference>
<evidence type="ECO:0000313" key="3">
    <source>
        <dbReference type="Proteomes" id="UP000202440"/>
    </source>
</evidence>
<dbReference type="KEGG" id="bsan:CHH28_00090"/>
<organism evidence="2 3">
    <name type="scientific">Bacterioplanes sanyensis</name>
    <dbReference type="NCBI Taxonomy" id="1249553"/>
    <lineage>
        <taxon>Bacteria</taxon>
        <taxon>Pseudomonadati</taxon>
        <taxon>Pseudomonadota</taxon>
        <taxon>Gammaproteobacteria</taxon>
        <taxon>Oceanospirillales</taxon>
        <taxon>Oceanospirillaceae</taxon>
        <taxon>Bacterioplanes</taxon>
    </lineage>
</organism>
<sequence>MQGSRLDGGQHGADGKRYAVYQQRAYSQFQLVLGITVLALVLAFLLPRSVAFLEEAQRLQVMATASRFRAAILTLRASWWSNAQRPVWLELPLVSGDSAELMWSDRLRPNTSVDVAKGQQTAADDWPKTSKLDAVRMSASGWPLDWQALADLQQRQRPAGTGRAELQPDATHTAGCQRLWLGVAVDQLNSDSWLANVGLLSALRLQQVVADGNGCLYLLAVDAMPELAVQSVTAEAKEAWLSQAGKQGLIHYSVQQGRITWQFR</sequence>
<dbReference type="EMBL" id="CP022530">
    <property type="protein sequence ID" value="ASP37178.1"/>
    <property type="molecule type" value="Genomic_DNA"/>
</dbReference>
<keyword evidence="3" id="KW-1185">Reference proteome</keyword>
<keyword evidence="1" id="KW-1133">Transmembrane helix</keyword>
<keyword evidence="1" id="KW-0812">Transmembrane</keyword>
<name>A0A222FDU1_9GAMM</name>
<evidence type="ECO:0000256" key="1">
    <source>
        <dbReference type="SAM" id="Phobius"/>
    </source>
</evidence>
<gene>
    <name evidence="2" type="ORF">CHH28_00090</name>
</gene>
<dbReference type="AlphaFoldDB" id="A0A222FDU1"/>
<dbReference type="RefSeq" id="WP_094058396.1">
    <property type="nucleotide sequence ID" value="NZ_CP022530.1"/>
</dbReference>
<proteinExistence type="predicted"/>
<protein>
    <submittedName>
        <fullName evidence="2">Uncharacterized protein</fullName>
    </submittedName>
</protein>
<accession>A0A222FDU1</accession>
<evidence type="ECO:0000313" key="2">
    <source>
        <dbReference type="EMBL" id="ASP37178.1"/>
    </source>
</evidence>
<keyword evidence="1" id="KW-0472">Membrane</keyword>
<reference evidence="2 3" key="1">
    <citation type="submission" date="2017-07" db="EMBL/GenBank/DDBJ databases">
        <title>Annotated genome sequence of Bacterioplanes sanyensis isolated from Red Sea.</title>
        <authorList>
            <person name="Rehman Z.U."/>
        </authorList>
    </citation>
    <scope>NUCLEOTIDE SEQUENCE [LARGE SCALE GENOMIC DNA]</scope>
    <source>
        <strain evidence="2 3">NV9</strain>
    </source>
</reference>
<feature type="transmembrane region" description="Helical" evidence="1">
    <location>
        <begin position="25"/>
        <end position="46"/>
    </location>
</feature>